<evidence type="ECO:0000313" key="9">
    <source>
        <dbReference type="EMBL" id="GAX60808.1"/>
    </source>
</evidence>
<dbReference type="EMBL" id="BAOS01000014">
    <property type="protein sequence ID" value="GAX60808.1"/>
    <property type="molecule type" value="Genomic_DNA"/>
</dbReference>
<comment type="caution">
    <text evidence="9">The sequence shown here is derived from an EMBL/GenBank/DDBJ whole genome shotgun (WGS) entry which is preliminary data.</text>
</comment>
<dbReference type="GO" id="GO:0003899">
    <property type="term" value="F:DNA-directed RNA polymerase activity"/>
    <property type="evidence" value="ECO:0007669"/>
    <property type="project" value="UniProtKB-EC"/>
</dbReference>
<organism evidence="9 10">
    <name type="scientific">Candidatus Scalindua japonica</name>
    <dbReference type="NCBI Taxonomy" id="1284222"/>
    <lineage>
        <taxon>Bacteria</taxon>
        <taxon>Pseudomonadati</taxon>
        <taxon>Planctomycetota</taxon>
        <taxon>Candidatus Brocadiia</taxon>
        <taxon>Candidatus Brocadiales</taxon>
        <taxon>Candidatus Scalinduaceae</taxon>
        <taxon>Candidatus Scalindua</taxon>
    </lineage>
</organism>
<dbReference type="RefSeq" id="WP_096894205.1">
    <property type="nucleotide sequence ID" value="NZ_BAOS01000014.1"/>
</dbReference>
<proteinExistence type="inferred from homology"/>
<dbReference type="OrthoDB" id="285893at2"/>
<keyword evidence="4 9" id="KW-0240">DNA-directed RNA polymerase</keyword>
<protein>
    <recommendedName>
        <fullName evidence="3">DNA-directed RNA polymerase subunit omega</fullName>
        <ecNumber evidence="2">2.7.7.6</ecNumber>
    </recommendedName>
    <alternativeName>
        <fullName evidence="7">RNA polymerase omega subunit</fullName>
    </alternativeName>
    <alternativeName>
        <fullName evidence="6">Transcriptase subunit omega</fullName>
    </alternativeName>
</protein>
<dbReference type="Gene3D" id="3.90.940.10">
    <property type="match status" value="1"/>
</dbReference>
<dbReference type="Proteomes" id="UP000218542">
    <property type="component" value="Unassembled WGS sequence"/>
</dbReference>
<evidence type="ECO:0000256" key="6">
    <source>
        <dbReference type="ARBA" id="ARBA00029924"/>
    </source>
</evidence>
<accession>A0A286TY39</accession>
<dbReference type="AlphaFoldDB" id="A0A286TY39"/>
<dbReference type="SUPFAM" id="SSF63562">
    <property type="entry name" value="RPB6/omega subunit-like"/>
    <property type="match status" value="1"/>
</dbReference>
<evidence type="ECO:0000313" key="10">
    <source>
        <dbReference type="Proteomes" id="UP000218542"/>
    </source>
</evidence>
<evidence type="ECO:0000256" key="2">
    <source>
        <dbReference type="ARBA" id="ARBA00012418"/>
    </source>
</evidence>
<evidence type="ECO:0000256" key="4">
    <source>
        <dbReference type="ARBA" id="ARBA00022478"/>
    </source>
</evidence>
<keyword evidence="10" id="KW-1185">Reference proteome</keyword>
<comment type="similarity">
    <text evidence="1">Belongs to the RNA polymerase subunit omega family.</text>
</comment>
<gene>
    <name evidence="9" type="ORF">SCALIN_C14_0074</name>
</gene>
<evidence type="ECO:0000256" key="5">
    <source>
        <dbReference type="ARBA" id="ARBA00023163"/>
    </source>
</evidence>
<sequence length="67" mass="7360">MTDNSDKPAEDYGTFHMTAILIKRVRQLIDGAPALIETDSSDPVKTAFEEFASGNLSITEDVVTEEK</sequence>
<dbReference type="GO" id="GO:0006351">
    <property type="term" value="P:DNA-templated transcription"/>
    <property type="evidence" value="ECO:0007669"/>
    <property type="project" value="InterPro"/>
</dbReference>
<dbReference type="Pfam" id="PF01192">
    <property type="entry name" value="RNA_pol_Rpb6"/>
    <property type="match status" value="1"/>
</dbReference>
<reference evidence="10" key="1">
    <citation type="journal article" date="2017" name="Environ. Microbiol. Rep.">
        <title>Genetic Diversity of Marine Anaerobic Ammonium-Oxidizing Bacteria as Revealed by Genomic and Proteomic Analyses of 'Candidatus Scalindua japonica'.</title>
        <authorList>
            <person name="Oshiki M."/>
            <person name="Mizuto K."/>
            <person name="Kimura Z."/>
            <person name="Kindaichi T."/>
            <person name="Satoh H."/>
            <person name="Okabe S."/>
        </authorList>
    </citation>
    <scope>NUCLEOTIDE SEQUENCE [LARGE SCALE GENOMIC DNA]</scope>
    <source>
        <strain evidence="10">husup-a2</strain>
    </source>
</reference>
<evidence type="ECO:0000256" key="8">
    <source>
        <dbReference type="ARBA" id="ARBA00048552"/>
    </source>
</evidence>
<evidence type="ECO:0000256" key="7">
    <source>
        <dbReference type="ARBA" id="ARBA00030998"/>
    </source>
</evidence>
<dbReference type="GO" id="GO:0000428">
    <property type="term" value="C:DNA-directed RNA polymerase complex"/>
    <property type="evidence" value="ECO:0007669"/>
    <property type="project" value="UniProtKB-KW"/>
</dbReference>
<keyword evidence="5" id="KW-0804">Transcription</keyword>
<name>A0A286TY39_9BACT</name>
<evidence type="ECO:0000256" key="1">
    <source>
        <dbReference type="ARBA" id="ARBA00006711"/>
    </source>
</evidence>
<dbReference type="GO" id="GO:0003677">
    <property type="term" value="F:DNA binding"/>
    <property type="evidence" value="ECO:0007669"/>
    <property type="project" value="InterPro"/>
</dbReference>
<dbReference type="EC" id="2.7.7.6" evidence="2"/>
<dbReference type="InterPro" id="IPR006110">
    <property type="entry name" value="Pol_omega/Rpo6/RPB6"/>
</dbReference>
<comment type="catalytic activity">
    <reaction evidence="8">
        <text>RNA(n) + a ribonucleoside 5'-triphosphate = RNA(n+1) + diphosphate</text>
        <dbReference type="Rhea" id="RHEA:21248"/>
        <dbReference type="Rhea" id="RHEA-COMP:14527"/>
        <dbReference type="Rhea" id="RHEA-COMP:17342"/>
        <dbReference type="ChEBI" id="CHEBI:33019"/>
        <dbReference type="ChEBI" id="CHEBI:61557"/>
        <dbReference type="ChEBI" id="CHEBI:140395"/>
        <dbReference type="EC" id="2.7.7.6"/>
    </reaction>
</comment>
<evidence type="ECO:0000256" key="3">
    <source>
        <dbReference type="ARBA" id="ARBA00013725"/>
    </source>
</evidence>
<dbReference type="InterPro" id="IPR036161">
    <property type="entry name" value="RPB6/omega-like_sf"/>
</dbReference>